<organism evidence="1 2">
    <name type="scientific">Rugosimonospora africana</name>
    <dbReference type="NCBI Taxonomy" id="556532"/>
    <lineage>
        <taxon>Bacteria</taxon>
        <taxon>Bacillati</taxon>
        <taxon>Actinomycetota</taxon>
        <taxon>Actinomycetes</taxon>
        <taxon>Micromonosporales</taxon>
        <taxon>Micromonosporaceae</taxon>
        <taxon>Rugosimonospora</taxon>
    </lineage>
</organism>
<proteinExistence type="predicted"/>
<comment type="caution">
    <text evidence="1">The sequence shown here is derived from an EMBL/GenBank/DDBJ whole genome shotgun (WGS) entry which is preliminary data.</text>
</comment>
<name>A0A8J3R1Z4_9ACTN</name>
<sequence length="705" mass="75221">MSVASGILPPMFSGLDDVDWSSLHHAYGTAEEVPGLLRAMASPDADARAKAVSRFYSAVHHQGDVTSCTTVTVPFLLELARTPDLPGRAEIVGLLVSIGTHAVESYDDVLVDYSGEESNHALAADLIRERAEDFIAFTTDDDHRLRRAAIPALAQFVDDAPRAAGLVQDRLRREERPMHRLLLVETMAQLTLRLPAALGEATAWFDALADDTDLEPEIRLAALAERALCVPDAINPDLVPTTAALVHRIALNPLPPSVWAGPPRQTTPVTGAPPQIADAFRQLEYHNAVYTPTTDLLRTFHTALGARVADRTALLTAQLDSVDPGSRLRALRMAGDLMRNSRGDHSTLIRRVATQLDDANFEVSAEAADVLSACQAIAEPARDSLAAHISSQTATHGPDVWAAPDRRLRRAHQNAVLALARIGDDRAVPHLLTALDGEVDSWRAVEVAGCLTQAAAEFTPRLCRHLAAADLAAQQPFDTGTRALLTALGRLADPAALPSVLATLDTAVRLKHWSIAADAVRALGALGPSAAPALSMIRALTGCPDGHVRSAALKALSALGVGPDELMPLVLDALSGTTSFWIRDAVDILATIPPAAGSAAVPRLQELLENSYDWTRIFAAAGLWHVAGEVHTQAVLDTLLQAWNNNGATANFVLQVLKVMGSAAAPALPYLVAELANTRRSGRFASIDDDEDLQETARDLIVRLG</sequence>
<gene>
    <name evidence="1" type="ORF">Raf01_85340</name>
</gene>
<dbReference type="InterPro" id="IPR011989">
    <property type="entry name" value="ARM-like"/>
</dbReference>
<dbReference type="Gene3D" id="1.25.10.10">
    <property type="entry name" value="Leucine-rich Repeat Variant"/>
    <property type="match status" value="4"/>
</dbReference>
<dbReference type="SUPFAM" id="SSF48371">
    <property type="entry name" value="ARM repeat"/>
    <property type="match status" value="1"/>
</dbReference>
<protein>
    <recommendedName>
        <fullName evidence="3">HEAT repeat</fullName>
    </recommendedName>
</protein>
<dbReference type="Pfam" id="PF03130">
    <property type="entry name" value="HEAT_PBS"/>
    <property type="match status" value="1"/>
</dbReference>
<evidence type="ECO:0000313" key="2">
    <source>
        <dbReference type="Proteomes" id="UP000642748"/>
    </source>
</evidence>
<dbReference type="EMBL" id="BONZ01000094">
    <property type="protein sequence ID" value="GIH20362.1"/>
    <property type="molecule type" value="Genomic_DNA"/>
</dbReference>
<dbReference type="InterPro" id="IPR004155">
    <property type="entry name" value="PBS_lyase_HEAT"/>
</dbReference>
<dbReference type="SMART" id="SM00567">
    <property type="entry name" value="EZ_HEAT"/>
    <property type="match status" value="4"/>
</dbReference>
<reference evidence="1" key="1">
    <citation type="submission" date="2021-01" db="EMBL/GenBank/DDBJ databases">
        <title>Whole genome shotgun sequence of Rugosimonospora africana NBRC 104875.</title>
        <authorList>
            <person name="Komaki H."/>
            <person name="Tamura T."/>
        </authorList>
    </citation>
    <scope>NUCLEOTIDE SEQUENCE</scope>
    <source>
        <strain evidence="1">NBRC 104875</strain>
    </source>
</reference>
<accession>A0A8J3R1Z4</accession>
<evidence type="ECO:0008006" key="3">
    <source>
        <dbReference type="Google" id="ProtNLM"/>
    </source>
</evidence>
<dbReference type="AlphaFoldDB" id="A0A8J3R1Z4"/>
<keyword evidence="2" id="KW-1185">Reference proteome</keyword>
<dbReference type="InterPro" id="IPR016024">
    <property type="entry name" value="ARM-type_fold"/>
</dbReference>
<dbReference type="Proteomes" id="UP000642748">
    <property type="component" value="Unassembled WGS sequence"/>
</dbReference>
<evidence type="ECO:0000313" key="1">
    <source>
        <dbReference type="EMBL" id="GIH20362.1"/>
    </source>
</evidence>